<evidence type="ECO:0000313" key="2">
    <source>
        <dbReference type="EMBL" id="CAL4087955.1"/>
    </source>
</evidence>
<comment type="caution">
    <text evidence="2">The sequence shown here is derived from an EMBL/GenBank/DDBJ whole genome shotgun (WGS) entry which is preliminary data.</text>
</comment>
<keyword evidence="1" id="KW-0175">Coiled coil</keyword>
<protein>
    <submittedName>
        <fullName evidence="2">Uncharacterized protein</fullName>
    </submittedName>
</protein>
<dbReference type="EMBL" id="CAXKWB010007632">
    <property type="protein sequence ID" value="CAL4087955.1"/>
    <property type="molecule type" value="Genomic_DNA"/>
</dbReference>
<evidence type="ECO:0000313" key="3">
    <source>
        <dbReference type="Proteomes" id="UP001497623"/>
    </source>
</evidence>
<sequence length="223" mass="23386">MIAMLKQMKQHQNGVRVSKTAAAVGGVASTAALLLSQNKNNSQFTIPCMIVSSVIAAGTAIWDTVETKSAKDGIETKLNMLEGSREKLEERLKAVEEEYVTLAKNMGIIKNKAHGSSFQGAMNVANIIGSSIRVGGSLSELGLVGAGGAAIAARGGAEVIVSVARTLGVATSAIGTVIGITDAVFSWTSENESLSTTRKLNIKINNGMKELENLKEQLENLLK</sequence>
<feature type="coiled-coil region" evidence="1">
    <location>
        <begin position="71"/>
        <end position="105"/>
    </location>
</feature>
<organism evidence="2 3">
    <name type="scientific">Meganyctiphanes norvegica</name>
    <name type="common">Northern krill</name>
    <name type="synonym">Thysanopoda norvegica</name>
    <dbReference type="NCBI Taxonomy" id="48144"/>
    <lineage>
        <taxon>Eukaryota</taxon>
        <taxon>Metazoa</taxon>
        <taxon>Ecdysozoa</taxon>
        <taxon>Arthropoda</taxon>
        <taxon>Crustacea</taxon>
        <taxon>Multicrustacea</taxon>
        <taxon>Malacostraca</taxon>
        <taxon>Eumalacostraca</taxon>
        <taxon>Eucarida</taxon>
        <taxon>Euphausiacea</taxon>
        <taxon>Euphausiidae</taxon>
        <taxon>Meganyctiphanes</taxon>
    </lineage>
</organism>
<keyword evidence="3" id="KW-1185">Reference proteome</keyword>
<gene>
    <name evidence="2" type="ORF">MNOR_LOCUS13374</name>
</gene>
<reference evidence="2 3" key="1">
    <citation type="submission" date="2024-05" db="EMBL/GenBank/DDBJ databases">
        <authorList>
            <person name="Wallberg A."/>
        </authorList>
    </citation>
    <scope>NUCLEOTIDE SEQUENCE [LARGE SCALE GENOMIC DNA]</scope>
</reference>
<accession>A0AAV2QIB3</accession>
<dbReference type="AlphaFoldDB" id="A0AAV2QIB3"/>
<proteinExistence type="predicted"/>
<evidence type="ECO:0000256" key="1">
    <source>
        <dbReference type="SAM" id="Coils"/>
    </source>
</evidence>
<dbReference type="Proteomes" id="UP001497623">
    <property type="component" value="Unassembled WGS sequence"/>
</dbReference>
<name>A0AAV2QIB3_MEGNR</name>